<evidence type="ECO:0000259" key="5">
    <source>
        <dbReference type="PROSITE" id="PS50042"/>
    </source>
</evidence>
<keyword evidence="7" id="KW-0547">Nucleotide-binding</keyword>
<feature type="domain" description="Histidine kinase" evidence="6">
    <location>
        <begin position="287"/>
        <end position="460"/>
    </location>
</feature>
<dbReference type="Proteomes" id="UP000002484">
    <property type="component" value="Chromosome"/>
</dbReference>
<evidence type="ECO:0000256" key="3">
    <source>
        <dbReference type="ARBA" id="ARBA00022777"/>
    </source>
</evidence>
<keyword evidence="3" id="KW-0418">Kinase</keyword>
<keyword evidence="7" id="KW-0067">ATP-binding</keyword>
<name>E3J2M7_PSEI1</name>
<sequence length="467" mass="49976">MRASDLHAVGLFDGLTDQQLEQLLAVGVELRFEAGQELFRHGDPADFWWVLLDGAIELVRRTAQDESVVGQMASPGRWAGGFRAWDARGVYLATGRARTAGRLFRVAATDLRALTESWFPFGMHIIEGLFGTARSIESAVRQRDALVTLGTLAAGLAHEINNPAAAAARAVAALKDTCDTLLSSLRQLADGDLAADQFRALDQLRVEVAAPSAPLDPLDLSDLQEDLGSWLTGHGVSQGWSIAPVLAKAGIDVAWCERVADVVTGPALAPALVWVASTFAATDLLGVVSSSTRRVSELVGAVRSYSQLDRASMQDTDLVEGLESTLVMLGHKMRGGLRVERRFGQEVPRISAYAGELNQAWTNLIDNALDAMDGAGTLRLTTRLDGDAVVVEVGDTGPGMPPEVRARAFEAFFTTKDVGKGTGLGLDIVRRIIEERHGGTIGIDSRPGDTVVWVRLPIDRGSSPARP</sequence>
<feature type="domain" description="Cyclic nucleotide-binding" evidence="5">
    <location>
        <begin position="11"/>
        <end position="72"/>
    </location>
</feature>
<evidence type="ECO:0000256" key="4">
    <source>
        <dbReference type="ARBA" id="ARBA00023012"/>
    </source>
</evidence>
<keyword evidence="4" id="KW-0902">Two-component regulatory system</keyword>
<keyword evidence="3" id="KW-0808">Transferase</keyword>
<keyword evidence="8" id="KW-1185">Reference proteome</keyword>
<comment type="catalytic activity">
    <reaction evidence="1">
        <text>ATP + protein L-histidine = ADP + protein N-phospho-L-histidine.</text>
        <dbReference type="EC" id="2.7.13.3"/>
    </reaction>
</comment>
<dbReference type="HOGENOM" id="CLU_000445_114_81_11"/>
<dbReference type="PRINTS" id="PR00344">
    <property type="entry name" value="BCTRLSENSOR"/>
</dbReference>
<dbReference type="Gene3D" id="3.30.565.10">
    <property type="entry name" value="Histidine kinase-like ATPase, C-terminal domain"/>
    <property type="match status" value="1"/>
</dbReference>
<dbReference type="Gene3D" id="1.10.287.130">
    <property type="match status" value="1"/>
</dbReference>
<dbReference type="EMBL" id="CP002299">
    <property type="protein sequence ID" value="ADP80541.1"/>
    <property type="molecule type" value="Genomic_DNA"/>
</dbReference>
<dbReference type="InterPro" id="IPR005467">
    <property type="entry name" value="His_kinase_dom"/>
</dbReference>
<dbReference type="InterPro" id="IPR014710">
    <property type="entry name" value="RmlC-like_jellyroll"/>
</dbReference>
<dbReference type="PROSITE" id="PS50109">
    <property type="entry name" value="HIS_KIN"/>
    <property type="match status" value="1"/>
</dbReference>
<dbReference type="EC" id="2.7.13.3" evidence="2"/>
<dbReference type="Gene3D" id="2.60.120.10">
    <property type="entry name" value="Jelly Rolls"/>
    <property type="match status" value="1"/>
</dbReference>
<protein>
    <recommendedName>
        <fullName evidence="2">histidine kinase</fullName>
        <ecNumber evidence="2">2.7.13.3</ecNumber>
    </recommendedName>
</protein>
<dbReference type="SMART" id="SM00100">
    <property type="entry name" value="cNMP"/>
    <property type="match status" value="1"/>
</dbReference>
<evidence type="ECO:0000256" key="2">
    <source>
        <dbReference type="ARBA" id="ARBA00012438"/>
    </source>
</evidence>
<dbReference type="GO" id="GO:0000160">
    <property type="term" value="P:phosphorelay signal transduction system"/>
    <property type="evidence" value="ECO:0007669"/>
    <property type="project" value="UniProtKB-KW"/>
</dbReference>
<dbReference type="InterPro" id="IPR004358">
    <property type="entry name" value="Sig_transdc_His_kin-like_C"/>
</dbReference>
<evidence type="ECO:0000313" key="8">
    <source>
        <dbReference type="Proteomes" id="UP000002484"/>
    </source>
</evidence>
<dbReference type="InterPro" id="IPR036890">
    <property type="entry name" value="HATPase_C_sf"/>
</dbReference>
<dbReference type="SUPFAM" id="SSF55874">
    <property type="entry name" value="ATPase domain of HSP90 chaperone/DNA topoisomerase II/histidine kinase"/>
    <property type="match status" value="1"/>
</dbReference>
<dbReference type="SMART" id="SM00387">
    <property type="entry name" value="HATPase_c"/>
    <property type="match status" value="1"/>
</dbReference>
<dbReference type="Pfam" id="PF00027">
    <property type="entry name" value="cNMP_binding"/>
    <property type="match status" value="1"/>
</dbReference>
<organism evidence="7 8">
    <name type="scientific">Pseudofrankia inefficax (strain DSM 45817 / CECT 9037 / DDB 130130 / EuI1c)</name>
    <name type="common">Frankia inefficax</name>
    <dbReference type="NCBI Taxonomy" id="298654"/>
    <lineage>
        <taxon>Bacteria</taxon>
        <taxon>Bacillati</taxon>
        <taxon>Actinomycetota</taxon>
        <taxon>Actinomycetes</taxon>
        <taxon>Frankiales</taxon>
        <taxon>Frankiaceae</taxon>
        <taxon>Pseudofrankia</taxon>
    </lineage>
</organism>
<gene>
    <name evidence="7" type="ordered locus">FraEuI1c_2507</name>
</gene>
<dbReference type="CDD" id="cd00038">
    <property type="entry name" value="CAP_ED"/>
    <property type="match status" value="1"/>
</dbReference>
<dbReference type="PROSITE" id="PS50042">
    <property type="entry name" value="CNMP_BINDING_3"/>
    <property type="match status" value="1"/>
</dbReference>
<accession>E3J2M7</accession>
<dbReference type="InterPro" id="IPR000595">
    <property type="entry name" value="cNMP-bd_dom"/>
</dbReference>
<dbReference type="PANTHER" id="PTHR43065">
    <property type="entry name" value="SENSOR HISTIDINE KINASE"/>
    <property type="match status" value="1"/>
</dbReference>
<dbReference type="InterPro" id="IPR018490">
    <property type="entry name" value="cNMP-bd_dom_sf"/>
</dbReference>
<evidence type="ECO:0000313" key="7">
    <source>
        <dbReference type="EMBL" id="ADP80541.1"/>
    </source>
</evidence>
<dbReference type="GO" id="GO:0004673">
    <property type="term" value="F:protein histidine kinase activity"/>
    <property type="evidence" value="ECO:0007669"/>
    <property type="project" value="UniProtKB-EC"/>
</dbReference>
<dbReference type="PANTHER" id="PTHR43065:SF48">
    <property type="entry name" value="HISTIDINE KINASE"/>
    <property type="match status" value="1"/>
</dbReference>
<evidence type="ECO:0000259" key="6">
    <source>
        <dbReference type="PROSITE" id="PS50109"/>
    </source>
</evidence>
<dbReference type="InterPro" id="IPR003594">
    <property type="entry name" value="HATPase_dom"/>
</dbReference>
<evidence type="ECO:0000256" key="1">
    <source>
        <dbReference type="ARBA" id="ARBA00000085"/>
    </source>
</evidence>
<reference evidence="7 8" key="1">
    <citation type="submission" date="2010-10" db="EMBL/GenBank/DDBJ databases">
        <title>Complete sequence of Frankia sp. EuI1c.</title>
        <authorList>
            <consortium name="US DOE Joint Genome Institute"/>
            <person name="Lucas S."/>
            <person name="Copeland A."/>
            <person name="Lapidus A."/>
            <person name="Cheng J.-F."/>
            <person name="Bruce D."/>
            <person name="Goodwin L."/>
            <person name="Pitluck S."/>
            <person name="Chertkov O."/>
            <person name="Detter J.C."/>
            <person name="Han C."/>
            <person name="Tapia R."/>
            <person name="Land M."/>
            <person name="Hauser L."/>
            <person name="Jeffries C."/>
            <person name="Kyrpides N."/>
            <person name="Ivanova N."/>
            <person name="Mikhailova N."/>
            <person name="Beauchemin N."/>
            <person name="Sen A."/>
            <person name="Sur S.A."/>
            <person name="Gtari M."/>
            <person name="Wall L."/>
            <person name="Tisa L."/>
            <person name="Woyke T."/>
        </authorList>
    </citation>
    <scope>NUCLEOTIDE SEQUENCE [LARGE SCALE GENOMIC DNA]</scope>
    <source>
        <strain evidence="8">DSM 45817 / CECT 9037 / EuI1c</strain>
    </source>
</reference>
<dbReference type="AlphaFoldDB" id="E3J2M7"/>
<dbReference type="STRING" id="298654.FraEuI1c_2507"/>
<dbReference type="SUPFAM" id="SSF51206">
    <property type="entry name" value="cAMP-binding domain-like"/>
    <property type="match status" value="1"/>
</dbReference>
<dbReference type="KEGG" id="fri:FraEuI1c_2507"/>
<dbReference type="OrthoDB" id="1931120at2"/>
<dbReference type="Pfam" id="PF02518">
    <property type="entry name" value="HATPase_c"/>
    <property type="match status" value="1"/>
</dbReference>
<dbReference type="InParanoid" id="E3J2M7"/>
<dbReference type="eggNOG" id="COG4191">
    <property type="taxonomic scope" value="Bacteria"/>
</dbReference>
<proteinExistence type="predicted"/>
<dbReference type="GO" id="GO:0005524">
    <property type="term" value="F:ATP binding"/>
    <property type="evidence" value="ECO:0007669"/>
    <property type="project" value="UniProtKB-KW"/>
</dbReference>